<dbReference type="Proteomes" id="UP001054945">
    <property type="component" value="Unassembled WGS sequence"/>
</dbReference>
<proteinExistence type="predicted"/>
<gene>
    <name evidence="1" type="ORF">CEXT_514791</name>
</gene>
<dbReference type="AlphaFoldDB" id="A0AAV4SMI3"/>
<accession>A0AAV4SMI3</accession>
<evidence type="ECO:0000313" key="2">
    <source>
        <dbReference type="Proteomes" id="UP001054945"/>
    </source>
</evidence>
<name>A0AAV4SMI3_CAEEX</name>
<sequence length="89" mass="10307">MFGTTSKFYFDTTESCKNHSKLVPEEYKMITLCFLLLFFEPNGGAFRPTGLSYSSLQGFLPIYKPKAPPTRLYLFNVKRIKYCNLVAYL</sequence>
<dbReference type="EMBL" id="BPLR01009656">
    <property type="protein sequence ID" value="GIY33542.1"/>
    <property type="molecule type" value="Genomic_DNA"/>
</dbReference>
<evidence type="ECO:0000313" key="1">
    <source>
        <dbReference type="EMBL" id="GIY33542.1"/>
    </source>
</evidence>
<organism evidence="1 2">
    <name type="scientific">Caerostris extrusa</name>
    <name type="common">Bark spider</name>
    <name type="synonym">Caerostris bankana</name>
    <dbReference type="NCBI Taxonomy" id="172846"/>
    <lineage>
        <taxon>Eukaryota</taxon>
        <taxon>Metazoa</taxon>
        <taxon>Ecdysozoa</taxon>
        <taxon>Arthropoda</taxon>
        <taxon>Chelicerata</taxon>
        <taxon>Arachnida</taxon>
        <taxon>Araneae</taxon>
        <taxon>Araneomorphae</taxon>
        <taxon>Entelegynae</taxon>
        <taxon>Araneoidea</taxon>
        <taxon>Araneidae</taxon>
        <taxon>Caerostris</taxon>
    </lineage>
</organism>
<keyword evidence="2" id="KW-1185">Reference proteome</keyword>
<comment type="caution">
    <text evidence="1">The sequence shown here is derived from an EMBL/GenBank/DDBJ whole genome shotgun (WGS) entry which is preliminary data.</text>
</comment>
<protein>
    <submittedName>
        <fullName evidence="1">Uncharacterized protein</fullName>
    </submittedName>
</protein>
<reference evidence="1 2" key="1">
    <citation type="submission" date="2021-06" db="EMBL/GenBank/DDBJ databases">
        <title>Caerostris extrusa draft genome.</title>
        <authorList>
            <person name="Kono N."/>
            <person name="Arakawa K."/>
        </authorList>
    </citation>
    <scope>NUCLEOTIDE SEQUENCE [LARGE SCALE GENOMIC DNA]</scope>
</reference>